<evidence type="ECO:0000313" key="1">
    <source>
        <dbReference type="EMBL" id="GBM05772.1"/>
    </source>
</evidence>
<organism evidence="1 2">
    <name type="scientific">Araneus ventricosus</name>
    <name type="common">Orbweaver spider</name>
    <name type="synonym">Epeira ventricosa</name>
    <dbReference type="NCBI Taxonomy" id="182803"/>
    <lineage>
        <taxon>Eukaryota</taxon>
        <taxon>Metazoa</taxon>
        <taxon>Ecdysozoa</taxon>
        <taxon>Arthropoda</taxon>
        <taxon>Chelicerata</taxon>
        <taxon>Arachnida</taxon>
        <taxon>Araneae</taxon>
        <taxon>Araneomorphae</taxon>
        <taxon>Entelegynae</taxon>
        <taxon>Araneoidea</taxon>
        <taxon>Araneidae</taxon>
        <taxon>Araneus</taxon>
    </lineage>
</organism>
<name>A0A4Y2CMY1_ARAVE</name>
<reference evidence="1 2" key="1">
    <citation type="journal article" date="2019" name="Sci. Rep.">
        <title>Orb-weaving spider Araneus ventricosus genome elucidates the spidroin gene catalogue.</title>
        <authorList>
            <person name="Kono N."/>
            <person name="Nakamura H."/>
            <person name="Ohtoshi R."/>
            <person name="Moran D.A.P."/>
            <person name="Shinohara A."/>
            <person name="Yoshida Y."/>
            <person name="Fujiwara M."/>
            <person name="Mori M."/>
            <person name="Tomita M."/>
            <person name="Arakawa K."/>
        </authorList>
    </citation>
    <scope>NUCLEOTIDE SEQUENCE [LARGE SCALE GENOMIC DNA]</scope>
</reference>
<proteinExistence type="predicted"/>
<keyword evidence="2" id="KW-1185">Reference proteome</keyword>
<accession>A0A4Y2CMY1</accession>
<gene>
    <name evidence="1" type="ORF">AVEN_55854_1</name>
</gene>
<comment type="caution">
    <text evidence="1">The sequence shown here is derived from an EMBL/GenBank/DDBJ whole genome shotgun (WGS) entry which is preliminary data.</text>
</comment>
<dbReference type="EMBL" id="BGPR01000218">
    <property type="protein sequence ID" value="GBM05772.1"/>
    <property type="molecule type" value="Genomic_DNA"/>
</dbReference>
<dbReference type="Proteomes" id="UP000499080">
    <property type="component" value="Unassembled WGS sequence"/>
</dbReference>
<evidence type="ECO:0000313" key="2">
    <source>
        <dbReference type="Proteomes" id="UP000499080"/>
    </source>
</evidence>
<sequence>MRDIYVDGENTVDVYFWNSEGSTFSSPGQIIASTYAESVLLMSYATEYSSFIFLAIAEGKIPMVQNEPRLVIYRYDDSNGLFQKYQVIQDYGELEWLVLQTGELILFVLDSQMGKFKVVSA</sequence>
<protein>
    <submittedName>
        <fullName evidence="1">Uncharacterized protein</fullName>
    </submittedName>
</protein>
<dbReference type="OrthoDB" id="188713at2759"/>
<dbReference type="AlphaFoldDB" id="A0A4Y2CMY1"/>